<comment type="caution">
    <text evidence="1">The sequence shown here is derived from an EMBL/GenBank/DDBJ whole genome shotgun (WGS) entry which is preliminary data.</text>
</comment>
<name>A0ACC0M4N3_RHOML</name>
<reference evidence="1" key="1">
    <citation type="submission" date="2022-02" db="EMBL/GenBank/DDBJ databases">
        <title>Plant Genome Project.</title>
        <authorList>
            <person name="Zhang R.-G."/>
        </authorList>
    </citation>
    <scope>NUCLEOTIDE SEQUENCE</scope>
    <source>
        <strain evidence="1">AT1</strain>
    </source>
</reference>
<keyword evidence="2" id="KW-1185">Reference proteome</keyword>
<evidence type="ECO:0000313" key="2">
    <source>
        <dbReference type="Proteomes" id="UP001062846"/>
    </source>
</evidence>
<proteinExistence type="predicted"/>
<evidence type="ECO:0000313" key="1">
    <source>
        <dbReference type="EMBL" id="KAI8535976.1"/>
    </source>
</evidence>
<dbReference type="EMBL" id="CM046397">
    <property type="protein sequence ID" value="KAI8535976.1"/>
    <property type="molecule type" value="Genomic_DNA"/>
</dbReference>
<sequence length="574" mass="62507">MKAAGQVMDKTSIFNTRSKLLRCQRLCGEIEYKLTGEIEKGLNEKFMSQWKHMEARMDLCESQAGVDASKQLLLEGCRQVFNGTDKSVWILLRHGLSPGEANFLGGVASVKGVEGFNPEATKKRFFEIYLDKYEEPNSGIGFPGALELIAQKGLKVAVASSADRIKVDANLAAAGLRLSMFDSIVSADAFENLKPAPDIFLAASKILNVPIGEHALPSELVARNLYKCKAHASIAYALRCIAVTMTLAEETLKTASPALIRPDIGSVSVDDFLCGGSSCHNEKMQGSHLPNYSGQHSAALLVDVTASRPFTGTNSANNEVFSIGGLQGSRRDIVRYGRSGIAISCLGFIITNWQAMQYASPKSVWNLLFGVSNSPSFGQNEGCDDIRAMDEIKKLDPATSKRVSTVASTGKAGFKDGMAQIAQTRTINVPGVGACTAVRQVVLAGNQDCMEEIMQLKIVEILLPVDAGEVIIAHIFIKVTEYEDRRCTDKGWANGWKSRDKMDDRRECLQSMGRSNDLCSDFIKAQQGFSPLQVAGADFLRVKLLAVDFLFLKLLATDFLLFQLIQLADGKCQT</sequence>
<dbReference type="Proteomes" id="UP001062846">
    <property type="component" value="Chromosome 10"/>
</dbReference>
<protein>
    <submittedName>
        <fullName evidence="1">Uncharacterized protein</fullName>
    </submittedName>
</protein>
<accession>A0ACC0M4N3</accession>
<gene>
    <name evidence="1" type="ORF">RHMOL_Rhmol10G0218700</name>
</gene>
<organism evidence="1 2">
    <name type="scientific">Rhododendron molle</name>
    <name type="common">Chinese azalea</name>
    <name type="synonym">Azalea mollis</name>
    <dbReference type="NCBI Taxonomy" id="49168"/>
    <lineage>
        <taxon>Eukaryota</taxon>
        <taxon>Viridiplantae</taxon>
        <taxon>Streptophyta</taxon>
        <taxon>Embryophyta</taxon>
        <taxon>Tracheophyta</taxon>
        <taxon>Spermatophyta</taxon>
        <taxon>Magnoliopsida</taxon>
        <taxon>eudicotyledons</taxon>
        <taxon>Gunneridae</taxon>
        <taxon>Pentapetalae</taxon>
        <taxon>asterids</taxon>
        <taxon>Ericales</taxon>
        <taxon>Ericaceae</taxon>
        <taxon>Ericoideae</taxon>
        <taxon>Rhodoreae</taxon>
        <taxon>Rhododendron</taxon>
    </lineage>
</organism>